<evidence type="ECO:0000313" key="2">
    <source>
        <dbReference type="EMBL" id="CAD8061220.1"/>
    </source>
</evidence>
<gene>
    <name evidence="2" type="ORF">PSON_ATCC_30995.1.T0150193</name>
</gene>
<comment type="caution">
    <text evidence="2">The sequence shown here is derived from an EMBL/GenBank/DDBJ whole genome shotgun (WGS) entry which is preliminary data.</text>
</comment>
<feature type="transmembrane region" description="Helical" evidence="1">
    <location>
        <begin position="63"/>
        <end position="85"/>
    </location>
</feature>
<protein>
    <recommendedName>
        <fullName evidence="4">Transmembrane protein</fullName>
    </recommendedName>
</protein>
<dbReference type="Proteomes" id="UP000692954">
    <property type="component" value="Unassembled WGS sequence"/>
</dbReference>
<dbReference type="OrthoDB" id="10354937at2759"/>
<evidence type="ECO:0000313" key="3">
    <source>
        <dbReference type="Proteomes" id="UP000692954"/>
    </source>
</evidence>
<feature type="transmembrane region" description="Helical" evidence="1">
    <location>
        <begin position="97"/>
        <end position="116"/>
    </location>
</feature>
<evidence type="ECO:0000256" key="1">
    <source>
        <dbReference type="SAM" id="Phobius"/>
    </source>
</evidence>
<proteinExistence type="predicted"/>
<reference evidence="2" key="1">
    <citation type="submission" date="2021-01" db="EMBL/GenBank/DDBJ databases">
        <authorList>
            <consortium name="Genoscope - CEA"/>
            <person name="William W."/>
        </authorList>
    </citation>
    <scope>NUCLEOTIDE SEQUENCE</scope>
</reference>
<accession>A0A8S1KZT1</accession>
<sequence>MERREDDVQYYKIDNSNEQQDKIILTLFQILMNALMGSLFFYYSTHESKYGGDQCKFLRPCALWFGIYCFFSLFASIVLNPYAIYYKHDQIFDYANIVEGSMKLVFFILFCVRIGIKLDCINNIKQLWITKGFDINIYNFQCNCIFDVMWTAIFCKAQKR</sequence>
<evidence type="ECO:0008006" key="4">
    <source>
        <dbReference type="Google" id="ProtNLM"/>
    </source>
</evidence>
<keyword evidence="1" id="KW-0812">Transmembrane</keyword>
<dbReference type="AlphaFoldDB" id="A0A8S1KZT1"/>
<feature type="transmembrane region" description="Helical" evidence="1">
    <location>
        <begin position="23"/>
        <end position="43"/>
    </location>
</feature>
<organism evidence="2 3">
    <name type="scientific">Paramecium sonneborni</name>
    <dbReference type="NCBI Taxonomy" id="65129"/>
    <lineage>
        <taxon>Eukaryota</taxon>
        <taxon>Sar</taxon>
        <taxon>Alveolata</taxon>
        <taxon>Ciliophora</taxon>
        <taxon>Intramacronucleata</taxon>
        <taxon>Oligohymenophorea</taxon>
        <taxon>Peniculida</taxon>
        <taxon>Parameciidae</taxon>
        <taxon>Paramecium</taxon>
    </lineage>
</organism>
<name>A0A8S1KZT1_9CILI</name>
<keyword evidence="3" id="KW-1185">Reference proteome</keyword>
<keyword evidence="1" id="KW-1133">Transmembrane helix</keyword>
<dbReference type="EMBL" id="CAJJDN010000015">
    <property type="protein sequence ID" value="CAD8061220.1"/>
    <property type="molecule type" value="Genomic_DNA"/>
</dbReference>
<keyword evidence="1" id="KW-0472">Membrane</keyword>